<gene>
    <name evidence="3" type="ORF">BWD10_03700</name>
    <name evidence="4" type="ORF">SAMEA4504057_01040</name>
</gene>
<reference evidence="3 5" key="1">
    <citation type="submission" date="2017-01" db="EMBL/GenBank/DDBJ databases">
        <authorList>
            <person name="Wolfgang W.J."/>
            <person name="Cole J."/>
            <person name="Wroblewski D."/>
            <person name="Mcginnis J."/>
            <person name="Musser K.A."/>
        </authorList>
    </citation>
    <scope>NUCLEOTIDE SEQUENCE [LARGE SCALE GENOMIC DNA]</scope>
    <source>
        <strain evidence="3 5">DSM 21643</strain>
    </source>
</reference>
<evidence type="ECO:0000256" key="2">
    <source>
        <dbReference type="SAM" id="MobiDB-lite"/>
    </source>
</evidence>
<dbReference type="Proteomes" id="UP000215033">
    <property type="component" value="Chromosome 1"/>
</dbReference>
<evidence type="ECO:0000313" key="3">
    <source>
        <dbReference type="EMBL" id="OSI10578.1"/>
    </source>
</evidence>
<evidence type="ECO:0000313" key="4">
    <source>
        <dbReference type="EMBL" id="SNU79538.1"/>
    </source>
</evidence>
<dbReference type="Proteomes" id="UP000193466">
    <property type="component" value="Unassembled WGS sequence"/>
</dbReference>
<feature type="region of interest" description="Disordered" evidence="2">
    <location>
        <begin position="259"/>
        <end position="278"/>
    </location>
</feature>
<name>A0AB38DRE1_9NEIS</name>
<organism evidence="4 6">
    <name type="scientific">Neisseria zoodegmatis</name>
    <dbReference type="NCBI Taxonomy" id="326523"/>
    <lineage>
        <taxon>Bacteria</taxon>
        <taxon>Pseudomonadati</taxon>
        <taxon>Pseudomonadota</taxon>
        <taxon>Betaproteobacteria</taxon>
        <taxon>Neisseriales</taxon>
        <taxon>Neisseriaceae</taxon>
        <taxon>Neisseria</taxon>
    </lineage>
</organism>
<sequence length="278" mass="32546">MGFINDKLKAEKDQYILLEDIILFVQSLDEETPSLANTAKYLLQGYKRVYLDDINAYGDIDEFAFEKTISDEYIQVDIERPFYNFLKFVAIYNAFDSGSTEDNPNWVSYNDYQKYFLKKDIVTKHLKSYFNIPLCGDIDEFIRTKEENDRILSKEEAKEALEELKSILDDKNEIKNLREQNKILKKQLKVLLDRIKKLSETQKQVLSEDLEIIQKHRKSAPEFEALIQTLLHHAHEYKYETGEQPLKKSVSITFQEKANLSGSSRRPDEAARILGLPE</sequence>
<evidence type="ECO:0000256" key="1">
    <source>
        <dbReference type="SAM" id="Coils"/>
    </source>
</evidence>
<dbReference type="RefSeq" id="WP_085363115.1">
    <property type="nucleotide sequence ID" value="NZ_LT906434.1"/>
</dbReference>
<dbReference type="EMBL" id="LT906434">
    <property type="protein sequence ID" value="SNU79538.1"/>
    <property type="molecule type" value="Genomic_DNA"/>
</dbReference>
<keyword evidence="5" id="KW-1185">Reference proteome</keyword>
<dbReference type="AlphaFoldDB" id="A0AB38DRE1"/>
<evidence type="ECO:0000313" key="6">
    <source>
        <dbReference type="Proteomes" id="UP000215033"/>
    </source>
</evidence>
<accession>A0AB38DRE1</accession>
<keyword evidence="1" id="KW-0175">Coiled coil</keyword>
<dbReference type="KEGG" id="nzo:SAMEA4504057_1040"/>
<feature type="coiled-coil region" evidence="1">
    <location>
        <begin position="144"/>
        <end position="201"/>
    </location>
</feature>
<proteinExistence type="predicted"/>
<reference evidence="4 6" key="2">
    <citation type="submission" date="2017-06" db="EMBL/GenBank/DDBJ databases">
        <authorList>
            <consortium name="Pathogen Informatics"/>
        </authorList>
    </citation>
    <scope>NUCLEOTIDE SEQUENCE [LARGE SCALE GENOMIC DNA]</scope>
    <source>
        <strain evidence="4 6">NCTC12230</strain>
    </source>
</reference>
<dbReference type="EMBL" id="MTBM01000004">
    <property type="protein sequence ID" value="OSI10578.1"/>
    <property type="molecule type" value="Genomic_DNA"/>
</dbReference>
<evidence type="ECO:0000313" key="5">
    <source>
        <dbReference type="Proteomes" id="UP000193466"/>
    </source>
</evidence>
<protein>
    <submittedName>
        <fullName evidence="4">Uncharacterized protein</fullName>
    </submittedName>
</protein>